<evidence type="ECO:0000256" key="1">
    <source>
        <dbReference type="ARBA" id="ARBA00010617"/>
    </source>
</evidence>
<dbReference type="PANTHER" id="PTHR24305">
    <property type="entry name" value="CYTOCHROME P450"/>
    <property type="match status" value="1"/>
</dbReference>
<dbReference type="Gene3D" id="1.10.630.10">
    <property type="entry name" value="Cytochrome P450"/>
    <property type="match status" value="1"/>
</dbReference>
<reference evidence="2" key="2">
    <citation type="journal article" date="2022" name="Microb. Genom.">
        <title>A chromosome-scale genome assembly of the tomato pathogen Cladosporium fulvum reveals a compartmentalized genome architecture and the presence of a dispensable chromosome.</title>
        <authorList>
            <person name="Zaccaron A.Z."/>
            <person name="Chen L.H."/>
            <person name="Samaras A."/>
            <person name="Stergiopoulos I."/>
        </authorList>
    </citation>
    <scope>NUCLEOTIDE SEQUENCE</scope>
    <source>
        <strain evidence="2">Race5_Kim</strain>
    </source>
</reference>
<dbReference type="GO" id="GO:0005506">
    <property type="term" value="F:iron ion binding"/>
    <property type="evidence" value="ECO:0007669"/>
    <property type="project" value="InterPro"/>
</dbReference>
<name>A0A9Q8PD30_PASFU</name>
<protein>
    <recommendedName>
        <fullName evidence="4">Cytochrome P450</fullName>
    </recommendedName>
</protein>
<dbReference type="PANTHER" id="PTHR24305:SF166">
    <property type="entry name" value="CYTOCHROME P450 12A4, MITOCHONDRIAL-RELATED"/>
    <property type="match status" value="1"/>
</dbReference>
<reference evidence="2" key="1">
    <citation type="submission" date="2021-12" db="EMBL/GenBank/DDBJ databases">
        <authorList>
            <person name="Zaccaron A."/>
            <person name="Stergiopoulos I."/>
        </authorList>
    </citation>
    <scope>NUCLEOTIDE SEQUENCE</scope>
    <source>
        <strain evidence="2">Race5_Kim</strain>
    </source>
</reference>
<dbReference type="AlphaFoldDB" id="A0A9Q8PD30"/>
<keyword evidence="3" id="KW-1185">Reference proteome</keyword>
<dbReference type="Proteomes" id="UP000756132">
    <property type="component" value="Chromosome 7"/>
</dbReference>
<dbReference type="InterPro" id="IPR036396">
    <property type="entry name" value="Cyt_P450_sf"/>
</dbReference>
<dbReference type="SUPFAM" id="SSF48264">
    <property type="entry name" value="Cytochrome P450"/>
    <property type="match status" value="1"/>
</dbReference>
<accession>A0A9Q8PD30</accession>
<dbReference type="Pfam" id="PF00067">
    <property type="entry name" value="p450"/>
    <property type="match status" value="1"/>
</dbReference>
<evidence type="ECO:0008006" key="4">
    <source>
        <dbReference type="Google" id="ProtNLM"/>
    </source>
</evidence>
<dbReference type="GO" id="GO:0004497">
    <property type="term" value="F:monooxygenase activity"/>
    <property type="evidence" value="ECO:0007669"/>
    <property type="project" value="InterPro"/>
</dbReference>
<evidence type="ECO:0000313" key="2">
    <source>
        <dbReference type="EMBL" id="UJO20210.1"/>
    </source>
</evidence>
<gene>
    <name evidence="2" type="ORF">CLAFUR5_10740</name>
</gene>
<dbReference type="KEGG" id="ffu:CLAFUR5_10740"/>
<dbReference type="RefSeq" id="XP_047764576.1">
    <property type="nucleotide sequence ID" value="XM_047909888.1"/>
</dbReference>
<evidence type="ECO:0000313" key="3">
    <source>
        <dbReference type="Proteomes" id="UP000756132"/>
    </source>
</evidence>
<dbReference type="EMBL" id="CP090169">
    <property type="protein sequence ID" value="UJO20210.1"/>
    <property type="molecule type" value="Genomic_DNA"/>
</dbReference>
<dbReference type="InterPro" id="IPR050121">
    <property type="entry name" value="Cytochrome_P450_monoxygenase"/>
</dbReference>
<sequence length="254" mass="27856">MVWCSRVGGSISGANICCKVFSVTGPEAAFVSPQTTGHYLLHVNTAIPRAEDARSGRRHVDQTLHAVAKRGGIVDVQDETSHFAFDIVSKLGLGERFGFVDQSAVGVDHIIPSVHGFFYISALLGYIPGQVWWVQNSLSQKLLKAFAPPWMNGAASFRAWTDQQVRNRMDEERKTSDHDRDMLDHFVDMKGLKSQFATAAEVQIEVGNLIGAGADTSAIGIAVVLGQLATHSEDYRRIQQEIDTAYTEHNADKS</sequence>
<organism evidence="2 3">
    <name type="scientific">Passalora fulva</name>
    <name type="common">Tomato leaf mold</name>
    <name type="synonym">Cladosporium fulvum</name>
    <dbReference type="NCBI Taxonomy" id="5499"/>
    <lineage>
        <taxon>Eukaryota</taxon>
        <taxon>Fungi</taxon>
        <taxon>Dikarya</taxon>
        <taxon>Ascomycota</taxon>
        <taxon>Pezizomycotina</taxon>
        <taxon>Dothideomycetes</taxon>
        <taxon>Dothideomycetidae</taxon>
        <taxon>Mycosphaerellales</taxon>
        <taxon>Mycosphaerellaceae</taxon>
        <taxon>Fulvia</taxon>
    </lineage>
</organism>
<dbReference type="GO" id="GO:0020037">
    <property type="term" value="F:heme binding"/>
    <property type="evidence" value="ECO:0007669"/>
    <property type="project" value="InterPro"/>
</dbReference>
<comment type="similarity">
    <text evidence="1">Belongs to the cytochrome P450 family.</text>
</comment>
<dbReference type="GO" id="GO:0016705">
    <property type="term" value="F:oxidoreductase activity, acting on paired donors, with incorporation or reduction of molecular oxygen"/>
    <property type="evidence" value="ECO:0007669"/>
    <property type="project" value="InterPro"/>
</dbReference>
<dbReference type="InterPro" id="IPR001128">
    <property type="entry name" value="Cyt_P450"/>
</dbReference>
<proteinExistence type="inferred from homology"/>
<dbReference type="GeneID" id="71990618"/>